<sequence length="44" mass="5017">MHCESSSLVETVSRLTLRSRTSREVFSGFEVVQDAVDPTFSYVY</sequence>
<accession>A0A2P2PFL2</accession>
<evidence type="ECO:0000313" key="1">
    <source>
        <dbReference type="EMBL" id="MBX53530.1"/>
    </source>
</evidence>
<proteinExistence type="predicted"/>
<dbReference type="EMBL" id="GGEC01073046">
    <property type="protein sequence ID" value="MBX53530.1"/>
    <property type="molecule type" value="Transcribed_RNA"/>
</dbReference>
<organism evidence="1">
    <name type="scientific">Rhizophora mucronata</name>
    <name type="common">Asiatic mangrove</name>
    <dbReference type="NCBI Taxonomy" id="61149"/>
    <lineage>
        <taxon>Eukaryota</taxon>
        <taxon>Viridiplantae</taxon>
        <taxon>Streptophyta</taxon>
        <taxon>Embryophyta</taxon>
        <taxon>Tracheophyta</taxon>
        <taxon>Spermatophyta</taxon>
        <taxon>Magnoliopsida</taxon>
        <taxon>eudicotyledons</taxon>
        <taxon>Gunneridae</taxon>
        <taxon>Pentapetalae</taxon>
        <taxon>rosids</taxon>
        <taxon>fabids</taxon>
        <taxon>Malpighiales</taxon>
        <taxon>Rhizophoraceae</taxon>
        <taxon>Rhizophora</taxon>
    </lineage>
</organism>
<reference evidence="1" key="1">
    <citation type="submission" date="2018-02" db="EMBL/GenBank/DDBJ databases">
        <title>Rhizophora mucronata_Transcriptome.</title>
        <authorList>
            <person name="Meera S.P."/>
            <person name="Sreeshan A."/>
            <person name="Augustine A."/>
        </authorList>
    </citation>
    <scope>NUCLEOTIDE SEQUENCE</scope>
    <source>
        <tissue evidence="1">Leaf</tissue>
    </source>
</reference>
<dbReference type="AlphaFoldDB" id="A0A2P2PFL2"/>
<name>A0A2P2PFL2_RHIMU</name>
<protein>
    <submittedName>
        <fullName evidence="1">Uncharacterized protein</fullName>
    </submittedName>
</protein>